<feature type="region of interest" description="Disordered" evidence="1">
    <location>
        <begin position="22"/>
        <end position="72"/>
    </location>
</feature>
<sequence>MSKDYFKKRLINQREAIYAQAQSQFNNADTEDDASHSSCTTSASTSQTEEQNDCSEKTEVEKKASNIDSSGHEIVQNIQDKGDSTSLSKPKQPYNIGVEENVQHSYENKQLNTGKHLLPAIIPELRSIRRKSTVSNNIANEQCASKPSISLVSLPCIDNRSNIIHTERPSSKASLSPASSDEESLLVIDDRPNSSGTDGLTPVNTSRLHSQSQLHDSTSRVSELVHKKISKSPKTSPVITSTITVASTTKAISSTKKLYPSTTKAIYPESLSYTTNKPRIMNSLPQENSPCSHDYLQKHQKYNEVPLPEGPLNLTLVQPDSNRQSQPFTMERDFKKVTNTVVPSNVQYKLNPEIPQSTISMVHKIFNSKLNFEYLVYLKNTLKFLNIDLKVPNVPQEQIYNRQKLAYTIISYISHFLFNDFQSPILQKYVQDMLECDLEKFRPLVETFLKAKPHNEASVAMFLEAIKNLSSFDKRQVNQILPQDKQPESRTKLDRRRLTIDGVPTIANTTAVKKPTAKRKPKMISKRRQTIDALNNYAETQTGTIVNDADVQIVGIWQNPHQIVNRNDTRIGNSSLQHQHSKVVTANSHSPGDLRGNNQNQIIPTNSDNIRQLLLQNQNRTTPANSEDITLLDWKSQINNVNNPGHISWQSPNNITNTNSESVKQFHLQNHNQITNANSIQHLGWQNRNCINNDSRMEHVRWQNRNETVIANKDNTGPWQNRNEIPNGKSNNSEHLRFHNQNQNDIHLQNQTQINNANNENIANLYWQKHNEIMNAKSKSTGYLPRPNRNQISAQNREVSFKSHEPVHWQNKNQIINSNSQNIVPLPNIPIVNTRRLPNYYPHSRQYIPKNLPPNPIYGPDQMEQVLEHYQRKINMMVNPPPVVENFSTSQNGMQFPGPYIPPISNQRIPQYIPVDLGNQYNNTNNDAHMRSTRQNIQNIGNVPLRTNMQVPNISVQDPNISSVNCQYERSFQRDTVPTDNINVKNNQTNISVQDPIINSANCQYERSFQRDTVPTDSINFKNNQTNISIQDPIINSVNCQYERTFQRHTIPTDSINIKNNQTASADDNTVQTNEFSNSANVSKFNDFQNTTNDNNRTQLISNGGTGASDQDTTIIGLSDTHLPIDISTMNRNDSKTSNSIIDKMLISDQSMEVTVTEVTKNSTEHSDDSTEDETVKSNEEPRKKKLKLGGASFDFRELVRKESKKTYLKILNQFVNEQKPILLVNVEDVGTHHRLVKRNPNPISYRTLL</sequence>
<proteinExistence type="predicted"/>
<organism evidence="2 3">
    <name type="scientific">Diabrotica balteata</name>
    <name type="common">Banded cucumber beetle</name>
    <dbReference type="NCBI Taxonomy" id="107213"/>
    <lineage>
        <taxon>Eukaryota</taxon>
        <taxon>Metazoa</taxon>
        <taxon>Ecdysozoa</taxon>
        <taxon>Arthropoda</taxon>
        <taxon>Hexapoda</taxon>
        <taxon>Insecta</taxon>
        <taxon>Pterygota</taxon>
        <taxon>Neoptera</taxon>
        <taxon>Endopterygota</taxon>
        <taxon>Coleoptera</taxon>
        <taxon>Polyphaga</taxon>
        <taxon>Cucujiformia</taxon>
        <taxon>Chrysomeloidea</taxon>
        <taxon>Chrysomelidae</taxon>
        <taxon>Galerucinae</taxon>
        <taxon>Diabroticina</taxon>
        <taxon>Diabroticites</taxon>
        <taxon>Diabrotica</taxon>
    </lineage>
</organism>
<feature type="compositionally biased region" description="Polar residues" evidence="1">
    <location>
        <begin position="193"/>
        <end position="221"/>
    </location>
</feature>
<feature type="compositionally biased region" description="Basic and acidic residues" evidence="1">
    <location>
        <begin position="1163"/>
        <end position="1183"/>
    </location>
</feature>
<dbReference type="EMBL" id="OU898276">
    <property type="protein sequence ID" value="CAG9826947.1"/>
    <property type="molecule type" value="Genomic_DNA"/>
</dbReference>
<evidence type="ECO:0000313" key="3">
    <source>
        <dbReference type="Proteomes" id="UP001153709"/>
    </source>
</evidence>
<feature type="compositionally biased region" description="Low complexity" evidence="1">
    <location>
        <begin position="36"/>
        <end position="48"/>
    </location>
</feature>
<evidence type="ECO:0000313" key="2">
    <source>
        <dbReference type="EMBL" id="CAG9826947.1"/>
    </source>
</evidence>
<accession>A0A9N9SPR4</accession>
<reference evidence="2" key="1">
    <citation type="submission" date="2022-01" db="EMBL/GenBank/DDBJ databases">
        <authorList>
            <person name="King R."/>
        </authorList>
    </citation>
    <scope>NUCLEOTIDE SEQUENCE</scope>
</reference>
<feature type="compositionally biased region" description="Basic and acidic residues" evidence="1">
    <location>
        <begin position="54"/>
        <end position="65"/>
    </location>
</feature>
<dbReference type="AlphaFoldDB" id="A0A9N9SPR4"/>
<feature type="compositionally biased region" description="Polar residues" evidence="1">
    <location>
        <begin position="712"/>
        <end position="731"/>
    </location>
</feature>
<dbReference type="Proteomes" id="UP001153709">
    <property type="component" value="Chromosome 1"/>
</dbReference>
<keyword evidence="3" id="KW-1185">Reference proteome</keyword>
<feature type="region of interest" description="Disordered" evidence="1">
    <location>
        <begin position="712"/>
        <end position="735"/>
    </location>
</feature>
<feature type="region of interest" description="Disordered" evidence="1">
    <location>
        <begin position="1159"/>
        <end position="1184"/>
    </location>
</feature>
<name>A0A9N9SPR4_DIABA</name>
<gene>
    <name evidence="2" type="ORF">DIABBA_LOCUS1020</name>
</gene>
<evidence type="ECO:0000256" key="1">
    <source>
        <dbReference type="SAM" id="MobiDB-lite"/>
    </source>
</evidence>
<feature type="region of interest" description="Disordered" evidence="1">
    <location>
        <begin position="167"/>
        <end position="229"/>
    </location>
</feature>
<dbReference type="OrthoDB" id="10533523at2759"/>
<protein>
    <submittedName>
        <fullName evidence="2">Uncharacterized protein</fullName>
    </submittedName>
</protein>